<dbReference type="Proteomes" id="UP000053961">
    <property type="component" value="Unassembled WGS sequence"/>
</dbReference>
<dbReference type="PATRIC" id="fig|301375.6.peg.229"/>
<comment type="caution">
    <text evidence="1">The sequence shown here is derived from an EMBL/GenBank/DDBJ whole genome shotgun (WGS) entry which is preliminary data.</text>
</comment>
<evidence type="ECO:0000313" key="3">
    <source>
        <dbReference type="Proteomes" id="UP000053961"/>
    </source>
</evidence>
<accession>A0A101FT86</accession>
<dbReference type="EMBL" id="LGFT01000039">
    <property type="protein sequence ID" value="KUK43969.1"/>
    <property type="molecule type" value="Genomic_DNA"/>
</dbReference>
<gene>
    <name evidence="1" type="ORF">XD72_1656</name>
    <name evidence="2" type="ORF">XE07_1293</name>
</gene>
<dbReference type="EMBL" id="LGHB01000018">
    <property type="protein sequence ID" value="KUK96181.1"/>
    <property type="molecule type" value="Genomic_DNA"/>
</dbReference>
<sequence length="173" mass="17875">MVSSGSLQDQGLRRALYLMLLIGISATAAAEVVGGDVALGELYRLEEGVLVIDWSPEIEFISNFTLVGDNSSTAETVNNGSLGAPLLPKIASQGSGQASASPSLAESGTYDGAASDASLGWASWDPQTGGKGRHAEYGRRVTDLVGIFSIEMNIKLGSNLSSSPGTAEWIPCP</sequence>
<evidence type="ECO:0000313" key="2">
    <source>
        <dbReference type="EMBL" id="KUK96181.1"/>
    </source>
</evidence>
<evidence type="ECO:0000313" key="4">
    <source>
        <dbReference type="Proteomes" id="UP000057043"/>
    </source>
</evidence>
<dbReference type="Proteomes" id="UP000057043">
    <property type="component" value="Unassembled WGS sequence"/>
</dbReference>
<reference evidence="3 4" key="2">
    <citation type="journal article" date="2015" name="MBio">
        <title>Genome-Resolved Metagenomic Analysis Reveals Roles for Candidate Phyla and Other Microbial Community Members in Biogeochemical Transformations in Oil Reservoirs.</title>
        <authorList>
            <person name="Hu P."/>
            <person name="Tom L."/>
            <person name="Singh A."/>
            <person name="Thomas B.C."/>
            <person name="Baker B.J."/>
            <person name="Piceno Y.M."/>
            <person name="Andersen G.L."/>
            <person name="Banfield J.F."/>
        </authorList>
    </citation>
    <scope>NUCLEOTIDE SEQUENCE [LARGE SCALE GENOMIC DNA]</scope>
    <source>
        <strain evidence="1">57_489</strain>
    </source>
</reference>
<protein>
    <submittedName>
        <fullName evidence="1">Uncharacterized protein</fullName>
    </submittedName>
</protein>
<evidence type="ECO:0000313" key="1">
    <source>
        <dbReference type="EMBL" id="KUK43969.1"/>
    </source>
</evidence>
<organism evidence="1 4">
    <name type="scientific">Methanothrix harundinacea</name>
    <dbReference type="NCBI Taxonomy" id="301375"/>
    <lineage>
        <taxon>Archaea</taxon>
        <taxon>Methanobacteriati</taxon>
        <taxon>Methanobacteriota</taxon>
        <taxon>Stenosarchaea group</taxon>
        <taxon>Methanomicrobia</taxon>
        <taxon>Methanotrichales</taxon>
        <taxon>Methanotrichaceae</taxon>
        <taxon>Methanothrix</taxon>
    </lineage>
</organism>
<dbReference type="AlphaFoldDB" id="A0A101FT86"/>
<proteinExistence type="predicted"/>
<reference evidence="2" key="1">
    <citation type="journal article" date="2015" name="MBio">
        <title>Genome-resolved metagenomic analysis reveals roles for candidate phyla and other microbial community members in biogeochemical transformations in oil reservoirs.</title>
        <authorList>
            <person name="Hu P."/>
            <person name="Tom L."/>
            <person name="Singh A."/>
            <person name="Thomas B.C."/>
            <person name="Baker B.J."/>
            <person name="Piceno Y.M."/>
            <person name="Andersen G.L."/>
            <person name="Banfield J.F."/>
        </authorList>
    </citation>
    <scope>NUCLEOTIDE SEQUENCE [LARGE SCALE GENOMIC DNA]</scope>
    <source>
        <strain evidence="2">56_747</strain>
    </source>
</reference>
<name>A0A101FT86_9EURY</name>